<feature type="coiled-coil region" evidence="6">
    <location>
        <begin position="170"/>
        <end position="211"/>
    </location>
</feature>
<keyword evidence="4 6" id="KW-0175">Coiled coil</keyword>
<keyword evidence="2 6" id="KW-0547">Nucleotide-binding</keyword>
<reference evidence="10" key="1">
    <citation type="submission" date="2009-07" db="EMBL/GenBank/DDBJ databases">
        <title>Complete sequence of Methylotenera mobilis JLW8.</title>
        <authorList>
            <consortium name="US DOE Joint Genome Institute"/>
            <person name="Lucas S."/>
            <person name="Copeland A."/>
            <person name="Lapidus A."/>
            <person name="Glavina del Rio T."/>
            <person name="Tice H."/>
            <person name="Bruce D."/>
            <person name="Goodwin L."/>
            <person name="Pitluck S."/>
            <person name="LaButti K.M."/>
            <person name="Clum A."/>
            <person name="Larimer F."/>
            <person name="Land M."/>
            <person name="Hauser L."/>
            <person name="Kyrpides N."/>
            <person name="Mikhailova N."/>
            <person name="Kayluzhnaya M."/>
            <person name="Chistoserdova L."/>
        </authorList>
    </citation>
    <scope>NUCLEOTIDE SEQUENCE [LARGE SCALE GENOMIC DNA]</scope>
    <source>
        <strain evidence="10">JLW8 / ATCC BAA-1282 / DSM 17540</strain>
    </source>
</reference>
<dbReference type="RefSeq" id="WP_015832026.1">
    <property type="nucleotide sequence ID" value="NC_012968.1"/>
</dbReference>
<comment type="similarity">
    <text evidence="6">Belongs to the SMC family.</text>
</comment>
<evidence type="ECO:0000313" key="9">
    <source>
        <dbReference type="EMBL" id="ACT47991.1"/>
    </source>
</evidence>
<evidence type="ECO:0000256" key="3">
    <source>
        <dbReference type="ARBA" id="ARBA00022840"/>
    </source>
</evidence>
<dbReference type="InterPro" id="IPR027417">
    <property type="entry name" value="P-loop_NTPase"/>
</dbReference>
<evidence type="ECO:0000256" key="6">
    <source>
        <dbReference type="HAMAP-Rule" id="MF_01894"/>
    </source>
</evidence>
<dbReference type="AlphaFoldDB" id="C6WVP2"/>
<dbReference type="GO" id="GO:0007062">
    <property type="term" value="P:sister chromatid cohesion"/>
    <property type="evidence" value="ECO:0007669"/>
    <property type="project" value="InterPro"/>
</dbReference>
<name>C6WVP2_METML</name>
<evidence type="ECO:0000256" key="2">
    <source>
        <dbReference type="ARBA" id="ARBA00022741"/>
    </source>
</evidence>
<dbReference type="PANTHER" id="PTHR43977">
    <property type="entry name" value="STRUCTURAL MAINTENANCE OF CHROMOSOMES PROTEIN 3"/>
    <property type="match status" value="1"/>
</dbReference>
<sequence length="1182" mass="131826">MRLTHLKLSGFKSFVDPTTLHIHGQRVGVVGPNGCGKSNVMESVRWVLGESSAKEMRADAMDAVIFNGSGNRKPISRASVELVFDNSLGSAAGEWSQYAEISVKRVIERDKGSTYYINNSVVRRRDVADLFLGTGLGGRAYAIIGQNTISRIVEARPEEMRVFLEEAAGVSKYKERRKETEQRLRDTRENLLRVEDILRELDTQIVRLQSQAVVAAQYNQMQQALNMTKAQIWLLKKRDASAQWEKSQRAVEALVNALEAQMASLRHSENTLETLKQQHVASSEAVNAAQAAYYEANAEVSNLENQVQNTADARDRLQIQLHQLSVQLEKNAQQRSLVDSAYALAQAELVQANAGFTHAEDELSAARTAVPVLLQTFQAALAAFNTSQSTWLNTEQRLRLEQANMTHLSRSITETNEQLKRLQQSYAALQIPADSLLIEKQSELDALELQVAELEQHSAHAAQQEQALHAEIKNQRDEVHQQQRALHVLEAEVNSLAKLQQSMHKVDDASALSAWLTGAGLNNEQQNMRLWQLLRIKSGWESAFEAFLGAKLNAIACDQSLLATGVEERAPVAITLATAFAVEEAASNLSTSFTTMLSLVEHIEPSYRAVLQGWLAGVYVLDAGADATQAMLALQPGECLVNQHGDIYTAHSVTYFGEQSGLHGVLERQTRLTSLQNQLPEAQAQLALKNEQLVQLEHSMQQLRAAQHTQQQQLKHVTQQAHQLNLSLQQLKQQQANAIQRQSMLQADCNLAEEKLQQLQVESAQKQTVLNALTENLAALQQEKVSLEASKKLADKHLSEARSQLQLTERLHQEKGFDVKLISNKINELKSKSKSVLEEESSLKLRSAEVEATLAAIKMEALRTNLDAALNIKQQRESSLVSLRNTMVENEAILQQQERERLQHEQQLHPLRDKLEASRLSEQEARIHFEQCQEGLEASDIEEDVLESHLKQSAGTEVKVTDLERKKTKLVSDIEGLGAVNLAAIEELASEQSRKQYIDSQCQDLTEASKTLEDAIYKIDRETRSRLQHTFDEANKHFNELFTTLFGGGQAKLEMLGDEILDTGMQVFAQPPGKKNSTIHLLSGGEKALTALALVFALFRLNPAPFCLMDEVDAPLDDSNTERFCAMVQKMSEKTQFLYVSHNKITMEMAQQLIGVTMQESGVSRIVDVDMEAAVKMVEIAS</sequence>
<dbReference type="KEGG" id="mmb:Mmol_1083"/>
<dbReference type="InterPro" id="IPR024704">
    <property type="entry name" value="SMC"/>
</dbReference>
<dbReference type="PIRSF" id="PIRSF005719">
    <property type="entry name" value="SMC"/>
    <property type="match status" value="1"/>
</dbReference>
<dbReference type="GO" id="GO:0003677">
    <property type="term" value="F:DNA binding"/>
    <property type="evidence" value="ECO:0007669"/>
    <property type="project" value="UniProtKB-UniRule"/>
</dbReference>
<dbReference type="HAMAP" id="MF_01894">
    <property type="entry name" value="Smc_prok"/>
    <property type="match status" value="1"/>
</dbReference>
<dbReference type="GO" id="GO:0005737">
    <property type="term" value="C:cytoplasm"/>
    <property type="evidence" value="ECO:0007669"/>
    <property type="project" value="UniProtKB-SubCell"/>
</dbReference>
<dbReference type="GO" id="GO:0030261">
    <property type="term" value="P:chromosome condensation"/>
    <property type="evidence" value="ECO:0007669"/>
    <property type="project" value="InterPro"/>
</dbReference>
<comment type="subunit">
    <text evidence="6">Homodimer.</text>
</comment>
<dbReference type="OrthoDB" id="9808768at2"/>
<dbReference type="HOGENOM" id="CLU_001042_2_2_4"/>
<dbReference type="Pfam" id="PF06470">
    <property type="entry name" value="SMC_hinge"/>
    <property type="match status" value="1"/>
</dbReference>
<dbReference type="Pfam" id="PF02463">
    <property type="entry name" value="SMC_N"/>
    <property type="match status" value="1"/>
</dbReference>
<comment type="subcellular location">
    <subcellularLocation>
        <location evidence="6">Cytoplasm</location>
    </subcellularLocation>
</comment>
<evidence type="ECO:0000313" key="10">
    <source>
        <dbReference type="Proteomes" id="UP000002742"/>
    </source>
</evidence>
<comment type="function">
    <text evidence="6">Required for chromosome condensation and partitioning.</text>
</comment>
<dbReference type="SUPFAM" id="SSF52540">
    <property type="entry name" value="P-loop containing nucleoside triphosphate hydrolases"/>
    <property type="match status" value="1"/>
</dbReference>
<evidence type="ECO:0000256" key="5">
    <source>
        <dbReference type="ARBA" id="ARBA00023125"/>
    </source>
</evidence>
<feature type="binding site" evidence="6">
    <location>
        <begin position="32"/>
        <end position="39"/>
    </location>
    <ligand>
        <name>ATP</name>
        <dbReference type="ChEBI" id="CHEBI:30616"/>
    </ligand>
</feature>
<protein>
    <recommendedName>
        <fullName evidence="6">Chromosome partition protein Smc</fullName>
    </recommendedName>
</protein>
<dbReference type="InterPro" id="IPR010935">
    <property type="entry name" value="SMC_hinge"/>
</dbReference>
<reference evidence="9 10" key="2">
    <citation type="journal article" date="2011" name="J. Bacteriol.">
        <title>Genomes of three methylotrophs from a single niche uncover genetic and metabolic divergence of Methylophilaceae.</title>
        <authorList>
            <person name="Lapidus A."/>
            <person name="Clum A."/>
            <person name="Labutti K."/>
            <person name="Kaluzhnaya M.G."/>
            <person name="Lim S."/>
            <person name="Beck D.A."/>
            <person name="Glavina Del Rio T."/>
            <person name="Nolan M."/>
            <person name="Mavromatis K."/>
            <person name="Huntemann M."/>
            <person name="Lucas S."/>
            <person name="Lidstrom M.E."/>
            <person name="Ivanova N."/>
            <person name="Chistoserdova L."/>
        </authorList>
    </citation>
    <scope>NUCLEOTIDE SEQUENCE [LARGE SCALE GENOMIC DNA]</scope>
    <source>
        <strain evidence="10">JLW8 / ATCC BAA-1282 / DSM 17540</strain>
    </source>
</reference>
<dbReference type="Proteomes" id="UP000002742">
    <property type="component" value="Chromosome"/>
</dbReference>
<gene>
    <name evidence="6" type="primary">smc</name>
    <name evidence="9" type="ordered locus">Mmol_1083</name>
</gene>
<dbReference type="GO" id="GO:0005694">
    <property type="term" value="C:chromosome"/>
    <property type="evidence" value="ECO:0007669"/>
    <property type="project" value="InterPro"/>
</dbReference>
<keyword evidence="10" id="KW-1185">Reference proteome</keyword>
<dbReference type="GO" id="GO:0006260">
    <property type="term" value="P:DNA replication"/>
    <property type="evidence" value="ECO:0007669"/>
    <property type="project" value="UniProtKB-UniRule"/>
</dbReference>
<proteinExistence type="inferred from homology"/>
<feature type="coiled-coil region" evidence="6">
    <location>
        <begin position="880"/>
        <end position="914"/>
    </location>
</feature>
<evidence type="ECO:0000256" key="1">
    <source>
        <dbReference type="ARBA" id="ARBA00022490"/>
    </source>
</evidence>
<dbReference type="GO" id="GO:0016887">
    <property type="term" value="F:ATP hydrolysis activity"/>
    <property type="evidence" value="ECO:0007669"/>
    <property type="project" value="InterPro"/>
</dbReference>
<dbReference type="SUPFAM" id="SSF75553">
    <property type="entry name" value="Smc hinge domain"/>
    <property type="match status" value="1"/>
</dbReference>
<keyword evidence="5 6" id="KW-0238">DNA-binding</keyword>
<dbReference type="InterPro" id="IPR036277">
    <property type="entry name" value="SMC_hinge_sf"/>
</dbReference>
<dbReference type="EMBL" id="CP001672">
    <property type="protein sequence ID" value="ACT47991.1"/>
    <property type="molecule type" value="Genomic_DNA"/>
</dbReference>
<dbReference type="InterPro" id="IPR011890">
    <property type="entry name" value="SMC_prok"/>
</dbReference>
<feature type="coiled-coil region" evidence="6">
    <location>
        <begin position="672"/>
        <end position="790"/>
    </location>
</feature>
<dbReference type="eggNOG" id="COG1196">
    <property type="taxonomic scope" value="Bacteria"/>
</dbReference>
<organism evidence="9 10">
    <name type="scientific">Methylotenera mobilis (strain JLW8 / ATCC BAA-1282 / DSM 17540)</name>
    <dbReference type="NCBI Taxonomy" id="583345"/>
    <lineage>
        <taxon>Bacteria</taxon>
        <taxon>Pseudomonadati</taxon>
        <taxon>Pseudomonadota</taxon>
        <taxon>Betaproteobacteria</taxon>
        <taxon>Nitrosomonadales</taxon>
        <taxon>Methylophilaceae</taxon>
        <taxon>Methylotenera</taxon>
    </lineage>
</organism>
<feature type="domain" description="SMC hinge" evidence="8">
    <location>
        <begin position="529"/>
        <end position="629"/>
    </location>
</feature>
<dbReference type="GO" id="GO:0007059">
    <property type="term" value="P:chromosome segregation"/>
    <property type="evidence" value="ECO:0007669"/>
    <property type="project" value="UniProtKB-UniRule"/>
</dbReference>
<evidence type="ECO:0000256" key="4">
    <source>
        <dbReference type="ARBA" id="ARBA00023054"/>
    </source>
</evidence>
<dbReference type="Gene3D" id="3.40.50.300">
    <property type="entry name" value="P-loop containing nucleotide triphosphate hydrolases"/>
    <property type="match status" value="2"/>
</dbReference>
<feature type="domain" description="RecF/RecN/SMC N-terminal" evidence="7">
    <location>
        <begin position="3"/>
        <end position="1164"/>
    </location>
</feature>
<feature type="coiled-coil region" evidence="6">
    <location>
        <begin position="405"/>
        <end position="492"/>
    </location>
</feature>
<keyword evidence="1 6" id="KW-0963">Cytoplasm</keyword>
<dbReference type="NCBIfam" id="TIGR02168">
    <property type="entry name" value="SMC_prok_B"/>
    <property type="match status" value="1"/>
</dbReference>
<dbReference type="CDD" id="cd03278">
    <property type="entry name" value="ABC_SMC_barmotin"/>
    <property type="match status" value="1"/>
</dbReference>
<comment type="domain">
    <text evidence="6">Contains large globular domains required for ATP hydrolysis at each terminus and a third globular domain forming a flexible hinge near the middle of the molecule. These domains are separated by coiled-coil structures.</text>
</comment>
<keyword evidence="3 6" id="KW-0067">ATP-binding</keyword>
<accession>C6WVP2</accession>
<feature type="coiled-coil region" evidence="6">
    <location>
        <begin position="258"/>
        <end position="334"/>
    </location>
</feature>
<evidence type="ECO:0000259" key="7">
    <source>
        <dbReference type="Pfam" id="PF02463"/>
    </source>
</evidence>
<dbReference type="STRING" id="583345.Mmol_1083"/>
<dbReference type="InterPro" id="IPR003395">
    <property type="entry name" value="RecF/RecN/SMC_N"/>
</dbReference>
<dbReference type="GO" id="GO:0005524">
    <property type="term" value="F:ATP binding"/>
    <property type="evidence" value="ECO:0007669"/>
    <property type="project" value="UniProtKB-UniRule"/>
</dbReference>
<evidence type="ECO:0000259" key="8">
    <source>
        <dbReference type="Pfam" id="PF06470"/>
    </source>
</evidence>